<dbReference type="PANTHER" id="PTHR45973:SF8">
    <property type="entry name" value="LEUCINE-RICH REPEAT-CONTAINING PROTEIN 49"/>
    <property type="match status" value="1"/>
</dbReference>
<keyword evidence="1" id="KW-0433">Leucine-rich repeat</keyword>
<sequence length="713" mass="80985">MNSSKRSKQRTAVSPKEVNLFGLQFSVQPAQSLIHERPSYSKQDERPLGLRDSAASLRSGFDLPPSGRTGNIYPLSGDATSSERLSHSPGQFHDVRSSLKNRQVHHPSQAYATTFSDLSAHETSSQHSNKFKEEPAYPLRGNPRQSHSAGVLQVKQPRSGFVPEKSHCLANLQYFAFATGDRVVFSESPSIPGVPIVYRSPEEKGANPDRLNLDRRRLTVCPILEGEEQLRLLNFQHNAIQRIEHLNNLRRLIFLDLYDNRIEEISGLSNLKSLRVLMLGKNRETDVLDLHGNQITHIENLDHLVELRVLNLAGNEISHVGNLRGMESLTELNLRRNKIITVNDVDSIPKLQRLFLSFNRNIMDEEKKMISTISRKEEQKKREMNKLVAMKEKRRIAINNAARQWEITKGTAMAKTIHLQPHHLYDGREGSKKDVWDSPDLGDSRPTACSVCPQPVSSPVDQFSFPHTDSCHLAELEGTALNLYGPGSLVLDKSWGVQAAGSIDQISFKFIDFDKIAGHLHKIRLRFPNVATITIGQSNLCSLQQLNAFAALRRLDNLSIDKDGNPLMQFTLWKPYLLFRLSHLSLKTINNEERRQTQSLSEAELKAKKLLITEGEVTDELVGKAGLVYYPENELKVKQRERQSKVNFSMNYISHLATQAIKMEQRQSALEELWPQIFAEMIQEAVSEMWDVDAYRERVAQDFGLEGNWSHHR</sequence>
<dbReference type="OrthoDB" id="1939344at2759"/>
<evidence type="ECO:0000313" key="5">
    <source>
        <dbReference type="Proteomes" id="UP000230750"/>
    </source>
</evidence>
<dbReference type="InterPro" id="IPR001611">
    <property type="entry name" value="Leu-rich_rpt"/>
</dbReference>
<evidence type="ECO:0000256" key="2">
    <source>
        <dbReference type="ARBA" id="ARBA00022737"/>
    </source>
</evidence>
<dbReference type="STRING" id="307972.A0A2G8JHQ9"/>
<accession>A0A2G8JHQ9</accession>
<evidence type="ECO:0008006" key="6">
    <source>
        <dbReference type="Google" id="ProtNLM"/>
    </source>
</evidence>
<evidence type="ECO:0000313" key="4">
    <source>
        <dbReference type="EMBL" id="PIK35292.1"/>
    </source>
</evidence>
<reference evidence="4 5" key="1">
    <citation type="journal article" date="2017" name="PLoS Biol.">
        <title>The sea cucumber genome provides insights into morphological evolution and visceral regeneration.</title>
        <authorList>
            <person name="Zhang X."/>
            <person name="Sun L."/>
            <person name="Yuan J."/>
            <person name="Sun Y."/>
            <person name="Gao Y."/>
            <person name="Zhang L."/>
            <person name="Li S."/>
            <person name="Dai H."/>
            <person name="Hamel J.F."/>
            <person name="Liu C."/>
            <person name="Yu Y."/>
            <person name="Liu S."/>
            <person name="Lin W."/>
            <person name="Guo K."/>
            <person name="Jin S."/>
            <person name="Xu P."/>
            <person name="Storey K.B."/>
            <person name="Huan P."/>
            <person name="Zhang T."/>
            <person name="Zhou Y."/>
            <person name="Zhang J."/>
            <person name="Lin C."/>
            <person name="Li X."/>
            <person name="Xing L."/>
            <person name="Huo D."/>
            <person name="Sun M."/>
            <person name="Wang L."/>
            <person name="Mercier A."/>
            <person name="Li F."/>
            <person name="Yang H."/>
            <person name="Xiang J."/>
        </authorList>
    </citation>
    <scope>NUCLEOTIDE SEQUENCE [LARGE SCALE GENOMIC DNA]</scope>
    <source>
        <strain evidence="4">Shaxun</strain>
        <tissue evidence="4">Muscle</tissue>
    </source>
</reference>
<name>A0A2G8JHQ9_STIJA</name>
<evidence type="ECO:0000256" key="1">
    <source>
        <dbReference type="ARBA" id="ARBA00022614"/>
    </source>
</evidence>
<dbReference type="Proteomes" id="UP000230750">
    <property type="component" value="Unassembled WGS sequence"/>
</dbReference>
<dbReference type="InterPro" id="IPR032675">
    <property type="entry name" value="LRR_dom_sf"/>
</dbReference>
<dbReference type="AlphaFoldDB" id="A0A2G8JHQ9"/>
<dbReference type="InterPro" id="IPR050576">
    <property type="entry name" value="Cilia_flagella_integrity"/>
</dbReference>
<gene>
    <name evidence="4" type="ORF">BSL78_27879</name>
</gene>
<dbReference type="SMART" id="SM00365">
    <property type="entry name" value="LRR_SD22"/>
    <property type="match status" value="5"/>
</dbReference>
<feature type="compositionally biased region" description="Polar residues" evidence="3">
    <location>
        <begin position="118"/>
        <end position="128"/>
    </location>
</feature>
<dbReference type="Gene3D" id="3.80.10.10">
    <property type="entry name" value="Ribonuclease Inhibitor"/>
    <property type="match status" value="2"/>
</dbReference>
<keyword evidence="5" id="KW-1185">Reference proteome</keyword>
<feature type="region of interest" description="Disordered" evidence="3">
    <location>
        <begin position="56"/>
        <end position="93"/>
    </location>
</feature>
<evidence type="ECO:0000256" key="3">
    <source>
        <dbReference type="SAM" id="MobiDB-lite"/>
    </source>
</evidence>
<dbReference type="PANTHER" id="PTHR45973">
    <property type="entry name" value="PROTEIN PHOSPHATASE 1 REGULATORY SUBUNIT SDS22-RELATED"/>
    <property type="match status" value="1"/>
</dbReference>
<protein>
    <recommendedName>
        <fullName evidence="6">Leucine-rich repeat-containing protein 49</fullName>
    </recommendedName>
</protein>
<dbReference type="PROSITE" id="PS51450">
    <property type="entry name" value="LRR"/>
    <property type="match status" value="4"/>
</dbReference>
<comment type="caution">
    <text evidence="4">The sequence shown here is derived from an EMBL/GenBank/DDBJ whole genome shotgun (WGS) entry which is preliminary data.</text>
</comment>
<dbReference type="EMBL" id="MRZV01001936">
    <property type="protein sequence ID" value="PIK35292.1"/>
    <property type="molecule type" value="Genomic_DNA"/>
</dbReference>
<organism evidence="4 5">
    <name type="scientific">Stichopus japonicus</name>
    <name type="common">Sea cucumber</name>
    <dbReference type="NCBI Taxonomy" id="307972"/>
    <lineage>
        <taxon>Eukaryota</taxon>
        <taxon>Metazoa</taxon>
        <taxon>Echinodermata</taxon>
        <taxon>Eleutherozoa</taxon>
        <taxon>Echinozoa</taxon>
        <taxon>Holothuroidea</taxon>
        <taxon>Aspidochirotacea</taxon>
        <taxon>Aspidochirotida</taxon>
        <taxon>Stichopodidae</taxon>
        <taxon>Apostichopus</taxon>
    </lineage>
</organism>
<feature type="region of interest" description="Disordered" evidence="3">
    <location>
        <begin position="118"/>
        <end position="152"/>
    </location>
</feature>
<dbReference type="SUPFAM" id="SSF52058">
    <property type="entry name" value="L domain-like"/>
    <property type="match status" value="1"/>
</dbReference>
<keyword evidence="2" id="KW-0677">Repeat</keyword>
<proteinExistence type="predicted"/>